<sequence>MLNHVLLLFFLYACKNHAMSLNSYYIIQYILERSLVIVRTRTKAVHYRTITSGCPSRNKKVNICVKN</sequence>
<proteinExistence type="predicted"/>
<protein>
    <submittedName>
        <fullName evidence="1">Uncharacterized protein</fullName>
    </submittedName>
</protein>
<evidence type="ECO:0000313" key="2">
    <source>
        <dbReference type="Proteomes" id="UP000284614"/>
    </source>
</evidence>
<dbReference type="EMBL" id="QSDG01000002">
    <property type="protein sequence ID" value="RGY71157.1"/>
    <property type="molecule type" value="Genomic_DNA"/>
</dbReference>
<name>A0A413K538_BACFG</name>
<dbReference type="Proteomes" id="UP000284614">
    <property type="component" value="Unassembled WGS sequence"/>
</dbReference>
<reference evidence="1 2" key="1">
    <citation type="submission" date="2018-08" db="EMBL/GenBank/DDBJ databases">
        <title>A genome reference for cultivated species of the human gut microbiota.</title>
        <authorList>
            <person name="Zou Y."/>
            <person name="Xue W."/>
            <person name="Luo G."/>
        </authorList>
    </citation>
    <scope>NUCLEOTIDE SEQUENCE [LARGE SCALE GENOMIC DNA]</scope>
    <source>
        <strain evidence="1 2">OF01-1</strain>
    </source>
</reference>
<comment type="caution">
    <text evidence="1">The sequence shown here is derived from an EMBL/GenBank/DDBJ whole genome shotgun (WGS) entry which is preliminary data.</text>
</comment>
<dbReference type="AlphaFoldDB" id="A0A413K538"/>
<evidence type="ECO:0000313" key="1">
    <source>
        <dbReference type="EMBL" id="RGY71157.1"/>
    </source>
</evidence>
<accession>A0A413K538</accession>
<organism evidence="1 2">
    <name type="scientific">Bacteroides fragilis</name>
    <dbReference type="NCBI Taxonomy" id="817"/>
    <lineage>
        <taxon>Bacteria</taxon>
        <taxon>Pseudomonadati</taxon>
        <taxon>Bacteroidota</taxon>
        <taxon>Bacteroidia</taxon>
        <taxon>Bacteroidales</taxon>
        <taxon>Bacteroidaceae</taxon>
        <taxon>Bacteroides</taxon>
    </lineage>
</organism>
<gene>
    <name evidence="1" type="ORF">DXA27_02655</name>
</gene>